<accession>A0AA39UDN4</accession>
<gene>
    <name evidence="2" type="ORF">EDD18DRAFT_1362329</name>
</gene>
<evidence type="ECO:0000313" key="2">
    <source>
        <dbReference type="EMBL" id="KAK0482923.1"/>
    </source>
</evidence>
<reference evidence="2" key="1">
    <citation type="submission" date="2023-06" db="EMBL/GenBank/DDBJ databases">
        <authorList>
            <consortium name="Lawrence Berkeley National Laboratory"/>
            <person name="Ahrendt S."/>
            <person name="Sahu N."/>
            <person name="Indic B."/>
            <person name="Wong-Bajracharya J."/>
            <person name="Merenyi Z."/>
            <person name="Ke H.-M."/>
            <person name="Monk M."/>
            <person name="Kocsube S."/>
            <person name="Drula E."/>
            <person name="Lipzen A."/>
            <person name="Balint B."/>
            <person name="Henrissat B."/>
            <person name="Andreopoulos B."/>
            <person name="Martin F.M."/>
            <person name="Harder C.B."/>
            <person name="Rigling D."/>
            <person name="Ford K.L."/>
            <person name="Foster G.D."/>
            <person name="Pangilinan J."/>
            <person name="Papanicolaou A."/>
            <person name="Barry K."/>
            <person name="LaButti K."/>
            <person name="Viragh M."/>
            <person name="Koriabine M."/>
            <person name="Yan M."/>
            <person name="Riley R."/>
            <person name="Champramary S."/>
            <person name="Plett K.L."/>
            <person name="Tsai I.J."/>
            <person name="Slot J."/>
            <person name="Sipos G."/>
            <person name="Plett J."/>
            <person name="Nagy L.G."/>
            <person name="Grigoriev I.V."/>
        </authorList>
    </citation>
    <scope>NUCLEOTIDE SEQUENCE</scope>
    <source>
        <strain evidence="2">HWK02</strain>
    </source>
</reference>
<evidence type="ECO:0000256" key="1">
    <source>
        <dbReference type="SAM" id="Phobius"/>
    </source>
</evidence>
<feature type="transmembrane region" description="Helical" evidence="1">
    <location>
        <begin position="120"/>
        <end position="143"/>
    </location>
</feature>
<sequence length="186" mass="20757">MSTSSTRYIVFVHSLLRATPTTMTASLAVTPLTLSTRDSSPVVIGQGSQRIAVPKFILCDVDNIAILELGFDQILRSSYKTKGLKGYEGIIVHIPLKYWLSMCPYVFSVKFNAPKGFHPFIGVLSLLIVAITVVSVLNGFPIMHLPLDLFQLIVEIMYRICHLVVYWLVNGIEATRLFDLNEGIRV</sequence>
<name>A0AA39UDN4_9AGAR</name>
<proteinExistence type="predicted"/>
<evidence type="ECO:0000313" key="3">
    <source>
        <dbReference type="Proteomes" id="UP001175228"/>
    </source>
</evidence>
<keyword evidence="3" id="KW-1185">Reference proteome</keyword>
<keyword evidence="1" id="KW-0472">Membrane</keyword>
<dbReference type="AlphaFoldDB" id="A0AA39UDN4"/>
<keyword evidence="1" id="KW-0812">Transmembrane</keyword>
<dbReference type="Proteomes" id="UP001175228">
    <property type="component" value="Unassembled WGS sequence"/>
</dbReference>
<keyword evidence="1" id="KW-1133">Transmembrane helix</keyword>
<protein>
    <submittedName>
        <fullName evidence="2">Uncharacterized protein</fullName>
    </submittedName>
</protein>
<dbReference type="EMBL" id="JAUEPU010000063">
    <property type="protein sequence ID" value="KAK0482923.1"/>
    <property type="molecule type" value="Genomic_DNA"/>
</dbReference>
<comment type="caution">
    <text evidence="2">The sequence shown here is derived from an EMBL/GenBank/DDBJ whole genome shotgun (WGS) entry which is preliminary data.</text>
</comment>
<organism evidence="2 3">
    <name type="scientific">Armillaria luteobubalina</name>
    <dbReference type="NCBI Taxonomy" id="153913"/>
    <lineage>
        <taxon>Eukaryota</taxon>
        <taxon>Fungi</taxon>
        <taxon>Dikarya</taxon>
        <taxon>Basidiomycota</taxon>
        <taxon>Agaricomycotina</taxon>
        <taxon>Agaricomycetes</taxon>
        <taxon>Agaricomycetidae</taxon>
        <taxon>Agaricales</taxon>
        <taxon>Marasmiineae</taxon>
        <taxon>Physalacriaceae</taxon>
        <taxon>Armillaria</taxon>
    </lineage>
</organism>
<feature type="transmembrane region" description="Helical" evidence="1">
    <location>
        <begin position="149"/>
        <end position="169"/>
    </location>
</feature>